<gene>
    <name evidence="3" type="ORF">APUU_20282A</name>
</gene>
<dbReference type="AlphaFoldDB" id="A0A7R7XEH4"/>
<evidence type="ECO:0000256" key="2">
    <source>
        <dbReference type="SAM" id="SignalP"/>
    </source>
</evidence>
<dbReference type="KEGG" id="apuu:APUU_20282A"/>
<accession>A0A7R7XEH4</accession>
<sequence>MKFIAVSIACILAGASAFEYPEFVPLHKRQEPGTPAYECHANCGGIITDARSDGYCDKSDFKTKLSDCLDCALEFDIWKYYGNSVSSAAEECGLDATPVEGSSSSSSSASASETATATETSSQTEPSNTPTESSTESTSASEETTDSSTTVSSTPVIPTVITPTATTTPGSSSSSSPTPDPEFTGAAALNKPAGMVVGGLIGSFMAALM</sequence>
<reference evidence="3" key="1">
    <citation type="submission" date="2021-01" db="EMBL/GenBank/DDBJ databases">
        <authorList>
            <consortium name="Aspergillus puulaauensis MK2 genome sequencing consortium"/>
            <person name="Kazuki M."/>
            <person name="Futagami T."/>
        </authorList>
    </citation>
    <scope>NUCLEOTIDE SEQUENCE</scope>
    <source>
        <strain evidence="3">MK2</strain>
    </source>
</reference>
<evidence type="ECO:0000313" key="3">
    <source>
        <dbReference type="EMBL" id="BCS19850.1"/>
    </source>
</evidence>
<reference evidence="3" key="2">
    <citation type="submission" date="2021-02" db="EMBL/GenBank/DDBJ databases">
        <title>Aspergillus puulaauensis MK2 genome sequence.</title>
        <authorList>
            <person name="Futagami T."/>
            <person name="Mori K."/>
            <person name="Kadooka C."/>
            <person name="Tanaka T."/>
        </authorList>
    </citation>
    <scope>NUCLEOTIDE SEQUENCE</scope>
    <source>
        <strain evidence="3">MK2</strain>
    </source>
</reference>
<dbReference type="Proteomes" id="UP000654913">
    <property type="component" value="Chromosome 2"/>
</dbReference>
<keyword evidence="4" id="KW-1185">Reference proteome</keyword>
<feature type="signal peptide" evidence="2">
    <location>
        <begin position="1"/>
        <end position="17"/>
    </location>
</feature>
<evidence type="ECO:0000313" key="4">
    <source>
        <dbReference type="Proteomes" id="UP000654913"/>
    </source>
</evidence>
<feature type="compositionally biased region" description="Low complexity" evidence="1">
    <location>
        <begin position="102"/>
        <end position="177"/>
    </location>
</feature>
<feature type="chain" id="PRO_5031452974" evidence="2">
    <location>
        <begin position="18"/>
        <end position="209"/>
    </location>
</feature>
<dbReference type="EMBL" id="AP024444">
    <property type="protein sequence ID" value="BCS19850.1"/>
    <property type="molecule type" value="Genomic_DNA"/>
</dbReference>
<protein>
    <submittedName>
        <fullName evidence="3">Uncharacterized protein</fullName>
    </submittedName>
</protein>
<dbReference type="OrthoDB" id="4160690at2759"/>
<dbReference type="RefSeq" id="XP_041552044.1">
    <property type="nucleotide sequence ID" value="XM_041698905.1"/>
</dbReference>
<proteinExistence type="predicted"/>
<name>A0A7R7XEH4_9EURO</name>
<feature type="region of interest" description="Disordered" evidence="1">
    <location>
        <begin position="96"/>
        <end position="186"/>
    </location>
</feature>
<evidence type="ECO:0000256" key="1">
    <source>
        <dbReference type="SAM" id="MobiDB-lite"/>
    </source>
</evidence>
<dbReference type="GeneID" id="64969855"/>
<keyword evidence="2" id="KW-0732">Signal</keyword>
<organism evidence="3 4">
    <name type="scientific">Aspergillus puulaauensis</name>
    <dbReference type="NCBI Taxonomy" id="1220207"/>
    <lineage>
        <taxon>Eukaryota</taxon>
        <taxon>Fungi</taxon>
        <taxon>Dikarya</taxon>
        <taxon>Ascomycota</taxon>
        <taxon>Pezizomycotina</taxon>
        <taxon>Eurotiomycetes</taxon>
        <taxon>Eurotiomycetidae</taxon>
        <taxon>Eurotiales</taxon>
        <taxon>Aspergillaceae</taxon>
        <taxon>Aspergillus</taxon>
    </lineage>
</organism>